<protein>
    <recommendedName>
        <fullName evidence="6">Peptide methionine sulfoxide reductase MsrB</fullName>
        <ecNumber evidence="6">1.8.4.12</ecNumber>
    </recommendedName>
    <alternativeName>
        <fullName evidence="6">Peptide-methionine (R)-S-oxide reductase</fullName>
    </alternativeName>
</protein>
<dbReference type="EMBL" id="QWDD01000001">
    <property type="protein sequence ID" value="RNJ48747.1"/>
    <property type="molecule type" value="Genomic_DNA"/>
</dbReference>
<dbReference type="Gene3D" id="2.170.150.20">
    <property type="entry name" value="Peptide methionine sulfoxide reductase"/>
    <property type="match status" value="1"/>
</dbReference>
<feature type="domain" description="MsrB" evidence="8">
    <location>
        <begin position="59"/>
        <end position="181"/>
    </location>
</feature>
<dbReference type="PROSITE" id="PS51790">
    <property type="entry name" value="MSRB"/>
    <property type="match status" value="1"/>
</dbReference>
<organism evidence="9 10">
    <name type="scientific">Methylocystis hirsuta</name>
    <dbReference type="NCBI Taxonomy" id="369798"/>
    <lineage>
        <taxon>Bacteria</taxon>
        <taxon>Pseudomonadati</taxon>
        <taxon>Pseudomonadota</taxon>
        <taxon>Alphaproteobacteria</taxon>
        <taxon>Hyphomicrobiales</taxon>
        <taxon>Methylocystaceae</taxon>
        <taxon>Methylocystis</taxon>
    </lineage>
</organism>
<dbReference type="GO" id="GO:0005737">
    <property type="term" value="C:cytoplasm"/>
    <property type="evidence" value="ECO:0007669"/>
    <property type="project" value="TreeGrafter"/>
</dbReference>
<feature type="binding site" evidence="6">
    <location>
        <position position="101"/>
    </location>
    <ligand>
        <name>Zn(2+)</name>
        <dbReference type="ChEBI" id="CHEBI:29105"/>
    </ligand>
</feature>
<sequence>MRRRAQEPIVNRRNLLSGAVFLAFARNAHAAAEMVEIETFDSNGKSAGLSRLEKIVKTDAEWRAQLSPLAFEVTRKDGTERAFTGPNWDHHADGLYRCICCDTALFDSKTKYDSGTGWPSFFAPISKANVVESADTSFGMRRVAVSCKRCDAHLGHVFTDGPKPTGLRYCMNGVALRFVGRGQA</sequence>
<dbReference type="SUPFAM" id="SSF51316">
    <property type="entry name" value="Mss4-like"/>
    <property type="match status" value="1"/>
</dbReference>
<feature type="binding site" evidence="6">
    <location>
        <position position="150"/>
    </location>
    <ligand>
        <name>Zn(2+)</name>
        <dbReference type="ChEBI" id="CHEBI:29105"/>
    </ligand>
</feature>
<proteinExistence type="inferred from homology"/>
<comment type="catalytic activity">
    <reaction evidence="5 6">
        <text>L-methionyl-[protein] + [thioredoxin]-disulfide + H2O = L-methionyl-(R)-S-oxide-[protein] + [thioredoxin]-dithiol</text>
        <dbReference type="Rhea" id="RHEA:24164"/>
        <dbReference type="Rhea" id="RHEA-COMP:10698"/>
        <dbReference type="Rhea" id="RHEA-COMP:10700"/>
        <dbReference type="Rhea" id="RHEA-COMP:12313"/>
        <dbReference type="Rhea" id="RHEA-COMP:12314"/>
        <dbReference type="ChEBI" id="CHEBI:15377"/>
        <dbReference type="ChEBI" id="CHEBI:16044"/>
        <dbReference type="ChEBI" id="CHEBI:29950"/>
        <dbReference type="ChEBI" id="CHEBI:45764"/>
        <dbReference type="ChEBI" id="CHEBI:50058"/>
        <dbReference type="EC" id="1.8.4.12"/>
    </reaction>
</comment>
<keyword evidence="7" id="KW-0732">Signal</keyword>
<dbReference type="RefSeq" id="WP_123174743.1">
    <property type="nucleotide sequence ID" value="NZ_QWDD01000001.1"/>
</dbReference>
<evidence type="ECO:0000256" key="3">
    <source>
        <dbReference type="ARBA" id="ARBA00022833"/>
    </source>
</evidence>
<evidence type="ECO:0000313" key="9">
    <source>
        <dbReference type="EMBL" id="RNJ48747.1"/>
    </source>
</evidence>
<comment type="caution">
    <text evidence="9">The sequence shown here is derived from an EMBL/GenBank/DDBJ whole genome shotgun (WGS) entry which is preliminary data.</text>
</comment>
<gene>
    <name evidence="6 9" type="primary">msrB</name>
    <name evidence="9" type="ORF">D1O30_02995</name>
</gene>
<dbReference type="GO" id="GO:0033743">
    <property type="term" value="F:peptide-methionine (R)-S-oxide reductase activity"/>
    <property type="evidence" value="ECO:0007669"/>
    <property type="project" value="UniProtKB-UniRule"/>
</dbReference>
<evidence type="ECO:0000256" key="2">
    <source>
        <dbReference type="ARBA" id="ARBA00022723"/>
    </source>
</evidence>
<dbReference type="Proteomes" id="UP000268623">
    <property type="component" value="Unassembled WGS sequence"/>
</dbReference>
<evidence type="ECO:0000256" key="4">
    <source>
        <dbReference type="ARBA" id="ARBA00023002"/>
    </source>
</evidence>
<dbReference type="OrthoDB" id="9785497at2"/>
<dbReference type="GO" id="GO:0030091">
    <property type="term" value="P:protein repair"/>
    <property type="evidence" value="ECO:0007669"/>
    <property type="project" value="InterPro"/>
</dbReference>
<keyword evidence="4 6" id="KW-0560">Oxidoreductase</keyword>
<dbReference type="EC" id="1.8.4.12" evidence="6"/>
<evidence type="ECO:0000256" key="7">
    <source>
        <dbReference type="SAM" id="SignalP"/>
    </source>
</evidence>
<evidence type="ECO:0000256" key="5">
    <source>
        <dbReference type="ARBA" id="ARBA00048488"/>
    </source>
</evidence>
<dbReference type="GO" id="GO:0008270">
    <property type="term" value="F:zinc ion binding"/>
    <property type="evidence" value="ECO:0007669"/>
    <property type="project" value="UniProtKB-UniRule"/>
</dbReference>
<dbReference type="InterPro" id="IPR028427">
    <property type="entry name" value="Met_Sox_Rdtase_MsrB"/>
</dbReference>
<dbReference type="Pfam" id="PF01641">
    <property type="entry name" value="SelR"/>
    <property type="match status" value="1"/>
</dbReference>
<comment type="cofactor">
    <cofactor evidence="6">
        <name>Zn(2+)</name>
        <dbReference type="ChEBI" id="CHEBI:29105"/>
    </cofactor>
    <text evidence="6">Binds 1 zinc ion per subunit. The zinc ion is important for the structural integrity of the protein.</text>
</comment>
<dbReference type="PANTHER" id="PTHR10173:SF57">
    <property type="entry name" value="PEPTIDE-METHIONINE (R)-S-OXIDE REDUCTASE"/>
    <property type="match status" value="1"/>
</dbReference>
<evidence type="ECO:0000313" key="10">
    <source>
        <dbReference type="Proteomes" id="UP000268623"/>
    </source>
</evidence>
<feature type="signal peptide" evidence="7">
    <location>
        <begin position="1"/>
        <end position="30"/>
    </location>
</feature>
<comment type="similarity">
    <text evidence="1 6">Belongs to the MsrB Met sulfoxide reductase family.</text>
</comment>
<reference evidence="9 10" key="1">
    <citation type="submission" date="2018-08" db="EMBL/GenBank/DDBJ databases">
        <title>Genome sequence of Methylocystis hirsuta CSC1, a methanotroph able to accumulate PHAs.</title>
        <authorList>
            <person name="Bordel S."/>
            <person name="Rodriguez E."/>
            <person name="Gancedo J."/>
            <person name="Munoz R."/>
        </authorList>
    </citation>
    <scope>NUCLEOTIDE SEQUENCE [LARGE SCALE GENOMIC DNA]</scope>
    <source>
        <strain evidence="9 10">CSC1</strain>
    </source>
</reference>
<evidence type="ECO:0000256" key="1">
    <source>
        <dbReference type="ARBA" id="ARBA00007174"/>
    </source>
</evidence>
<keyword evidence="10" id="KW-1185">Reference proteome</keyword>
<feature type="binding site" evidence="6">
    <location>
        <position position="147"/>
    </location>
    <ligand>
        <name>Zn(2+)</name>
        <dbReference type="ChEBI" id="CHEBI:29105"/>
    </ligand>
</feature>
<dbReference type="InterPro" id="IPR002579">
    <property type="entry name" value="Met_Sox_Rdtase_MsrB_dom"/>
</dbReference>
<feature type="chain" id="PRO_5017944370" description="Peptide methionine sulfoxide reductase MsrB" evidence="7">
    <location>
        <begin position="31"/>
        <end position="184"/>
    </location>
</feature>
<dbReference type="HAMAP" id="MF_01400">
    <property type="entry name" value="MsrB"/>
    <property type="match status" value="1"/>
</dbReference>
<dbReference type="AlphaFoldDB" id="A0A3M9XKJ6"/>
<feature type="active site" description="Nucleophile" evidence="6">
    <location>
        <position position="170"/>
    </location>
</feature>
<feature type="binding site" evidence="6">
    <location>
        <position position="98"/>
    </location>
    <ligand>
        <name>Zn(2+)</name>
        <dbReference type="ChEBI" id="CHEBI:29105"/>
    </ligand>
</feature>
<dbReference type="InterPro" id="IPR011057">
    <property type="entry name" value="Mss4-like_sf"/>
</dbReference>
<keyword evidence="2 6" id="KW-0479">Metal-binding</keyword>
<accession>A0A3M9XKJ6</accession>
<dbReference type="FunFam" id="2.170.150.20:FF:000001">
    <property type="entry name" value="Peptide methionine sulfoxide reductase MsrB"/>
    <property type="match status" value="1"/>
</dbReference>
<name>A0A3M9XKJ6_9HYPH</name>
<keyword evidence="3 6" id="KW-0862">Zinc</keyword>
<dbReference type="NCBIfam" id="TIGR00357">
    <property type="entry name" value="peptide-methionine (R)-S-oxide reductase MsrB"/>
    <property type="match status" value="1"/>
</dbReference>
<evidence type="ECO:0000256" key="6">
    <source>
        <dbReference type="HAMAP-Rule" id="MF_01400"/>
    </source>
</evidence>
<evidence type="ECO:0000259" key="8">
    <source>
        <dbReference type="PROSITE" id="PS51790"/>
    </source>
</evidence>
<dbReference type="PANTHER" id="PTHR10173">
    <property type="entry name" value="METHIONINE SULFOXIDE REDUCTASE"/>
    <property type="match status" value="1"/>
</dbReference>
<dbReference type="GO" id="GO:0006979">
    <property type="term" value="P:response to oxidative stress"/>
    <property type="evidence" value="ECO:0007669"/>
    <property type="project" value="InterPro"/>
</dbReference>